<dbReference type="SUPFAM" id="SSF50475">
    <property type="entry name" value="FMN-binding split barrel"/>
    <property type="match status" value="1"/>
</dbReference>
<dbReference type="STRING" id="1515746.HR45_08060"/>
<comment type="similarity">
    <text evidence="1">Belongs to the UPF0306 family.</text>
</comment>
<dbReference type="EMBL" id="JPEO01000004">
    <property type="protein sequence ID" value="KFZ37800.1"/>
    <property type="molecule type" value="Genomic_DNA"/>
</dbReference>
<dbReference type="AlphaFoldDB" id="A0A094JD10"/>
<dbReference type="OrthoDB" id="8447155at2"/>
<evidence type="ECO:0000313" key="3">
    <source>
        <dbReference type="Proteomes" id="UP000029264"/>
    </source>
</evidence>
<protein>
    <recommendedName>
        <fullName evidence="1">UPF0306 protein HR45_08060</fullName>
    </recommendedName>
</protein>
<dbReference type="Gene3D" id="2.30.110.10">
    <property type="entry name" value="Electron Transport, Fmn-binding Protein, Chain A"/>
    <property type="match status" value="1"/>
</dbReference>
<dbReference type="NCBIfam" id="NF002900">
    <property type="entry name" value="PRK03467.1"/>
    <property type="match status" value="1"/>
</dbReference>
<keyword evidence="3" id="KW-1185">Reference proteome</keyword>
<dbReference type="RefSeq" id="WP_037441650.1">
    <property type="nucleotide sequence ID" value="NZ_JPEO01000004.1"/>
</dbReference>
<evidence type="ECO:0000256" key="1">
    <source>
        <dbReference type="HAMAP-Rule" id="MF_00764"/>
    </source>
</evidence>
<accession>A0A094JD10</accession>
<comment type="caution">
    <text evidence="2">The sequence shown here is derived from an EMBL/GenBank/DDBJ whole genome shotgun (WGS) entry which is preliminary data.</text>
</comment>
<sequence>MLNEVPSAIVKYLSEQHVLTLATVDDEGVWCASCFYFYDNATASCYLMTADDSRHTQAMLAKPEVAGTVAAQTRNVAKIQGIQFSALARRVCEQEYDRIKQGYCEHFPIARVKSAPLWQLELQTIKMTNNLLGFGKKHRWQRS</sequence>
<dbReference type="InterPro" id="IPR012349">
    <property type="entry name" value="Split_barrel_FMN-bd"/>
</dbReference>
<organism evidence="2 3">
    <name type="scientific">Shewanella mangrovi</name>
    <dbReference type="NCBI Taxonomy" id="1515746"/>
    <lineage>
        <taxon>Bacteria</taxon>
        <taxon>Pseudomonadati</taxon>
        <taxon>Pseudomonadota</taxon>
        <taxon>Gammaproteobacteria</taxon>
        <taxon>Alteromonadales</taxon>
        <taxon>Shewanellaceae</taxon>
        <taxon>Shewanella</taxon>
    </lineage>
</organism>
<evidence type="ECO:0000313" key="2">
    <source>
        <dbReference type="EMBL" id="KFZ37800.1"/>
    </source>
</evidence>
<dbReference type="Proteomes" id="UP000029264">
    <property type="component" value="Unassembled WGS sequence"/>
</dbReference>
<dbReference type="HAMAP" id="MF_00764">
    <property type="entry name" value="UPF0306"/>
    <property type="match status" value="1"/>
</dbReference>
<reference evidence="2 3" key="1">
    <citation type="submission" date="2014-06" db="EMBL/GenBank/DDBJ databases">
        <title>Shewanella sp. YQH10.</title>
        <authorList>
            <person name="Liu Y."/>
            <person name="Zeng R."/>
        </authorList>
    </citation>
    <scope>NUCLEOTIDE SEQUENCE [LARGE SCALE GENOMIC DNA]</scope>
    <source>
        <strain evidence="2 3">YQH10</strain>
    </source>
</reference>
<gene>
    <name evidence="2" type="ORF">HR45_08060</name>
</gene>
<proteinExistence type="inferred from homology"/>
<dbReference type="eggNOG" id="COG3787">
    <property type="taxonomic scope" value="Bacteria"/>
</dbReference>
<dbReference type="InterPro" id="IPR011194">
    <property type="entry name" value="UPF0306"/>
</dbReference>
<name>A0A094JD10_9GAMM</name>
<dbReference type="PIRSF" id="PIRSF009554">
    <property type="entry name" value="UCP009554"/>
    <property type="match status" value="1"/>
</dbReference>